<protein>
    <submittedName>
        <fullName evidence="1">Uncharacterized protein</fullName>
    </submittedName>
</protein>
<evidence type="ECO:0000313" key="1">
    <source>
        <dbReference type="EMBL" id="MBK2065082.1"/>
    </source>
</evidence>
<comment type="caution">
    <text evidence="1">The sequence shown here is derived from an EMBL/GenBank/DDBJ whole genome shotgun (WGS) entry which is preliminary data.</text>
</comment>
<dbReference type="EMBL" id="JACVKN010000115">
    <property type="protein sequence ID" value="MBK2065082.1"/>
    <property type="molecule type" value="Genomic_DNA"/>
</dbReference>
<evidence type="ECO:0000313" key="2">
    <source>
        <dbReference type="Proteomes" id="UP000701999"/>
    </source>
</evidence>
<proteinExistence type="predicted"/>
<dbReference type="RefSeq" id="WP_159184324.1">
    <property type="nucleotide sequence ID" value="NZ_JACVJL010000039.1"/>
</dbReference>
<dbReference type="Proteomes" id="UP000701999">
    <property type="component" value="Unassembled WGS sequence"/>
</dbReference>
<accession>A0A9Q2QHL7</accession>
<name>A0A9Q2QHL7_9GAMM</name>
<dbReference type="GeneID" id="93255001"/>
<dbReference type="AlphaFoldDB" id="A0A9Q2QHL7"/>
<keyword evidence="2" id="KW-1185">Reference proteome</keyword>
<reference evidence="1 2" key="1">
    <citation type="submission" date="2020-09" db="EMBL/GenBank/DDBJ databases">
        <title>Development of specific Francisella tularensis PCR assay based on in-depth characterization of family Francisellaceae.</title>
        <authorList>
            <person name="Ohrman C."/>
            <person name="Sahl J."/>
            <person name="Sjodin A."/>
            <person name="Uneklint I."/>
            <person name="Ballard R."/>
            <person name="Karlsson L."/>
            <person name="Mcdonough R."/>
            <person name="Sundell D."/>
            <person name="Soria K."/>
            <person name="Brindeflk B."/>
            <person name="Vallesi A."/>
            <person name="Ramirez-Paredes J.G."/>
            <person name="Colquhoun D."/>
            <person name="Myrtennas K."/>
            <person name="Birdsell D."/>
            <person name="Johansson A."/>
            <person name="Wagner D."/>
            <person name="Forsman M."/>
        </authorList>
    </citation>
    <scope>NUCLEOTIDE SEQUENCE [LARGE SCALE GENOMIC DNA]</scope>
    <source>
        <strain evidence="1 2">FSC1140</strain>
    </source>
</reference>
<gene>
    <name evidence="1" type="ORF">IB647_05115</name>
</gene>
<sequence length="77" mass="9152">MHTFKEFNIIVKDTNNNDDTLELSQKELEPNCIVFKSKHCKIIAVLTLYKKHDNKVIYRAFTMTQHINHLKKFNCIT</sequence>
<organism evidence="1 2">
    <name type="scientific">Francisella noatunensis</name>
    <dbReference type="NCBI Taxonomy" id="657445"/>
    <lineage>
        <taxon>Bacteria</taxon>
        <taxon>Pseudomonadati</taxon>
        <taxon>Pseudomonadota</taxon>
        <taxon>Gammaproteobacteria</taxon>
        <taxon>Thiotrichales</taxon>
        <taxon>Francisellaceae</taxon>
        <taxon>Francisella</taxon>
    </lineage>
</organism>